<gene>
    <name evidence="2" type="ORF">BESB_076790</name>
</gene>
<feature type="compositionally biased region" description="Gly residues" evidence="1">
    <location>
        <begin position="1"/>
        <end position="17"/>
    </location>
</feature>
<organism evidence="2 3">
    <name type="scientific">Besnoitia besnoiti</name>
    <name type="common">Apicomplexan protozoan</name>
    <dbReference type="NCBI Taxonomy" id="94643"/>
    <lineage>
        <taxon>Eukaryota</taxon>
        <taxon>Sar</taxon>
        <taxon>Alveolata</taxon>
        <taxon>Apicomplexa</taxon>
        <taxon>Conoidasida</taxon>
        <taxon>Coccidia</taxon>
        <taxon>Eucoccidiorida</taxon>
        <taxon>Eimeriorina</taxon>
        <taxon>Sarcocystidae</taxon>
        <taxon>Besnoitia</taxon>
    </lineage>
</organism>
<evidence type="ECO:0000313" key="3">
    <source>
        <dbReference type="Proteomes" id="UP000224006"/>
    </source>
</evidence>
<feature type="compositionally biased region" description="Polar residues" evidence="1">
    <location>
        <begin position="198"/>
        <end position="211"/>
    </location>
</feature>
<feature type="compositionally biased region" description="Basic and acidic residues" evidence="1">
    <location>
        <begin position="18"/>
        <end position="27"/>
    </location>
</feature>
<evidence type="ECO:0000313" key="2">
    <source>
        <dbReference type="EMBL" id="PFH33462.1"/>
    </source>
</evidence>
<dbReference type="EMBL" id="NWUJ01000008">
    <property type="protein sequence ID" value="PFH33462.1"/>
    <property type="molecule type" value="Genomic_DNA"/>
</dbReference>
<feature type="region of interest" description="Disordered" evidence="1">
    <location>
        <begin position="54"/>
        <end position="211"/>
    </location>
</feature>
<dbReference type="Proteomes" id="UP000224006">
    <property type="component" value="Chromosome VII"/>
</dbReference>
<dbReference type="KEGG" id="bbes:BESB_076790"/>
<keyword evidence="3" id="KW-1185">Reference proteome</keyword>
<dbReference type="GeneID" id="40312605"/>
<protein>
    <submittedName>
        <fullName evidence="2">Uncharacterized protein</fullName>
    </submittedName>
</protein>
<sequence>MTPGGGGSLSAVSGGGFEGRRDSREKSSLPVVRGLPLLLLPQQVEVIWQAAADEEAAAARAVSGPASRELTQGTEASSATGTKPSHAEGSLSGVSSSAAAGNKTGPSSSDSGPPRRETGGGAQAASGQNPRGSAGGPSSGKKSVASSGQARETVAKGARDGGASAAGTKTQNASSSGTLAGASAPGCSRSGKVRPASGVTNQTSDGDGTVSSEAGTVASCVEATCRFLHLGPEGRRRPAVVDFHLFSLLFARDARMCPAKAALFVSVMGAALAEIEELAQTVSVTTLINTTKHKKAVKVE</sequence>
<feature type="region of interest" description="Disordered" evidence="1">
    <location>
        <begin position="1"/>
        <end position="35"/>
    </location>
</feature>
<dbReference type="VEuPathDB" id="ToxoDB:BESB_076790"/>
<dbReference type="RefSeq" id="XP_029217471.1">
    <property type="nucleotide sequence ID" value="XM_029366040.1"/>
</dbReference>
<evidence type="ECO:0000256" key="1">
    <source>
        <dbReference type="SAM" id="MobiDB-lite"/>
    </source>
</evidence>
<proteinExistence type="predicted"/>
<feature type="compositionally biased region" description="Low complexity" evidence="1">
    <location>
        <begin position="139"/>
        <end position="148"/>
    </location>
</feature>
<feature type="compositionally biased region" description="Low complexity" evidence="1">
    <location>
        <begin position="173"/>
        <end position="186"/>
    </location>
</feature>
<comment type="caution">
    <text evidence="2">The sequence shown here is derived from an EMBL/GenBank/DDBJ whole genome shotgun (WGS) entry which is preliminary data.</text>
</comment>
<dbReference type="OrthoDB" id="10401543at2759"/>
<feature type="compositionally biased region" description="Low complexity" evidence="1">
    <location>
        <begin position="87"/>
        <end position="112"/>
    </location>
</feature>
<reference evidence="2 3" key="1">
    <citation type="submission" date="2017-09" db="EMBL/GenBank/DDBJ databases">
        <title>Genome sequencing of Besnoitia besnoiti strain Bb-Ger1.</title>
        <authorList>
            <person name="Schares G."/>
            <person name="Venepally P."/>
            <person name="Lorenzi H.A."/>
        </authorList>
    </citation>
    <scope>NUCLEOTIDE SEQUENCE [LARGE SCALE GENOMIC DNA]</scope>
    <source>
        <strain evidence="2 3">Bb-Ger1</strain>
    </source>
</reference>
<dbReference type="AlphaFoldDB" id="A0A2A9MDL7"/>
<accession>A0A2A9MDL7</accession>
<name>A0A2A9MDL7_BESBE</name>
<feature type="compositionally biased region" description="Polar residues" evidence="1">
    <location>
        <begin position="69"/>
        <end position="83"/>
    </location>
</feature>